<sequence>MICIFLILLALFQAVMVDYLHSSPASYQLDAGTWESDEFRAMELGEYVASQGRLDMEVLAALMAEHGYDLSQAESLDCDVRALMAAKPAEFEKLQAAYETIFGDLSYFPIPQNEAPGEPDVSYEDGWGDGRTYGGERLHEGCDIMGDERPRGFYPVVSMSGGTVEKVGWLEQGGWRIGIRSRSGAYLYYAHLERYSRDWQEGDEVEAGELLGFMGDSGYGAEGTTGQFPVHLHVGIYLRTDRYEELSVNPYWVLRWLEKYRLKARFSG</sequence>
<reference evidence="3" key="2">
    <citation type="submission" date="2021-04" db="EMBL/GenBank/DDBJ databases">
        <authorList>
            <person name="Gilroy R."/>
        </authorList>
    </citation>
    <scope>NUCLEOTIDE SEQUENCE</scope>
    <source>
        <strain evidence="3">ChiGjej4B4-12881</strain>
    </source>
</reference>
<dbReference type="PANTHER" id="PTHR21666">
    <property type="entry name" value="PEPTIDASE-RELATED"/>
    <property type="match status" value="1"/>
</dbReference>
<dbReference type="InterPro" id="IPR050570">
    <property type="entry name" value="Cell_wall_metabolism_enzyme"/>
</dbReference>
<gene>
    <name evidence="3" type="ORF">IAA28_04470</name>
</gene>
<proteinExistence type="predicted"/>
<dbReference type="SUPFAM" id="SSF51261">
    <property type="entry name" value="Duplicated hybrid motif"/>
    <property type="match status" value="1"/>
</dbReference>
<name>A0A9D1W3D8_9FIRM</name>
<dbReference type="AlphaFoldDB" id="A0A9D1W3D8"/>
<dbReference type="InterPro" id="IPR011055">
    <property type="entry name" value="Dup_hybrid_motif"/>
</dbReference>
<keyword evidence="1" id="KW-0732">Signal</keyword>
<dbReference type="CDD" id="cd12797">
    <property type="entry name" value="M23_peptidase"/>
    <property type="match status" value="1"/>
</dbReference>
<feature type="domain" description="M23ase beta-sheet core" evidence="2">
    <location>
        <begin position="138"/>
        <end position="239"/>
    </location>
</feature>
<accession>A0A9D1W3D8</accession>
<organism evidence="3 4">
    <name type="scientific">Candidatus Lachnoclostridium stercoripullorum</name>
    <dbReference type="NCBI Taxonomy" id="2838635"/>
    <lineage>
        <taxon>Bacteria</taxon>
        <taxon>Bacillati</taxon>
        <taxon>Bacillota</taxon>
        <taxon>Clostridia</taxon>
        <taxon>Lachnospirales</taxon>
        <taxon>Lachnospiraceae</taxon>
    </lineage>
</organism>
<dbReference type="Gene3D" id="2.70.70.10">
    <property type="entry name" value="Glucose Permease (Domain IIA)"/>
    <property type="match status" value="1"/>
</dbReference>
<evidence type="ECO:0000313" key="3">
    <source>
        <dbReference type="EMBL" id="HIX52041.1"/>
    </source>
</evidence>
<dbReference type="InterPro" id="IPR016047">
    <property type="entry name" value="M23ase_b-sheet_dom"/>
</dbReference>
<dbReference type="PANTHER" id="PTHR21666:SF289">
    <property type="entry name" value="L-ALA--D-GLU ENDOPEPTIDASE"/>
    <property type="match status" value="1"/>
</dbReference>
<dbReference type="Proteomes" id="UP000886780">
    <property type="component" value="Unassembled WGS sequence"/>
</dbReference>
<evidence type="ECO:0000259" key="2">
    <source>
        <dbReference type="Pfam" id="PF01551"/>
    </source>
</evidence>
<dbReference type="EMBL" id="DXEU01000078">
    <property type="protein sequence ID" value="HIX52041.1"/>
    <property type="molecule type" value="Genomic_DNA"/>
</dbReference>
<evidence type="ECO:0000313" key="4">
    <source>
        <dbReference type="Proteomes" id="UP000886780"/>
    </source>
</evidence>
<reference evidence="3" key="1">
    <citation type="journal article" date="2021" name="PeerJ">
        <title>Extensive microbial diversity within the chicken gut microbiome revealed by metagenomics and culture.</title>
        <authorList>
            <person name="Gilroy R."/>
            <person name="Ravi A."/>
            <person name="Getino M."/>
            <person name="Pursley I."/>
            <person name="Horton D.L."/>
            <person name="Alikhan N.F."/>
            <person name="Baker D."/>
            <person name="Gharbi K."/>
            <person name="Hall N."/>
            <person name="Watson M."/>
            <person name="Adriaenssens E.M."/>
            <person name="Foster-Nyarko E."/>
            <person name="Jarju S."/>
            <person name="Secka A."/>
            <person name="Antonio M."/>
            <person name="Oren A."/>
            <person name="Chaudhuri R.R."/>
            <person name="La Ragione R."/>
            <person name="Hildebrand F."/>
            <person name="Pallen M.J."/>
        </authorList>
    </citation>
    <scope>NUCLEOTIDE SEQUENCE</scope>
    <source>
        <strain evidence="3">ChiGjej4B4-12881</strain>
    </source>
</reference>
<evidence type="ECO:0000256" key="1">
    <source>
        <dbReference type="ARBA" id="ARBA00022729"/>
    </source>
</evidence>
<dbReference type="GO" id="GO:0004222">
    <property type="term" value="F:metalloendopeptidase activity"/>
    <property type="evidence" value="ECO:0007669"/>
    <property type="project" value="TreeGrafter"/>
</dbReference>
<protein>
    <submittedName>
        <fullName evidence="3">M23 family metallopeptidase</fullName>
    </submittedName>
</protein>
<dbReference type="Pfam" id="PF01551">
    <property type="entry name" value="Peptidase_M23"/>
    <property type="match status" value="1"/>
</dbReference>
<comment type="caution">
    <text evidence="3">The sequence shown here is derived from an EMBL/GenBank/DDBJ whole genome shotgun (WGS) entry which is preliminary data.</text>
</comment>